<evidence type="ECO:0000256" key="5">
    <source>
        <dbReference type="HAMAP-Rule" id="MF_00524"/>
    </source>
</evidence>
<organism evidence="7 8">
    <name type="scientific">Tahibacter aquaticus</name>
    <dbReference type="NCBI Taxonomy" id="520092"/>
    <lineage>
        <taxon>Bacteria</taxon>
        <taxon>Pseudomonadati</taxon>
        <taxon>Pseudomonadota</taxon>
        <taxon>Gammaproteobacteria</taxon>
        <taxon>Lysobacterales</taxon>
        <taxon>Rhodanobacteraceae</taxon>
        <taxon>Tahibacter</taxon>
    </lineage>
</organism>
<evidence type="ECO:0000313" key="8">
    <source>
        <dbReference type="Proteomes" id="UP000295293"/>
    </source>
</evidence>
<evidence type="ECO:0000256" key="6">
    <source>
        <dbReference type="RuleBase" id="RU004046"/>
    </source>
</evidence>
<keyword evidence="2 5" id="KW-0547">Nucleotide-binding</keyword>
<name>A0A4R6ZA38_9GAMM</name>
<proteinExistence type="inferred from homology"/>
<dbReference type="OrthoDB" id="9800595at2"/>
<dbReference type="Proteomes" id="UP000295293">
    <property type="component" value="Unassembled WGS sequence"/>
</dbReference>
<dbReference type="AlphaFoldDB" id="A0A4R6ZA38"/>
<dbReference type="GO" id="GO:0005829">
    <property type="term" value="C:cytosol"/>
    <property type="evidence" value="ECO:0007669"/>
    <property type="project" value="TreeGrafter"/>
</dbReference>
<sequence>MPDANLILLADIGGTNLRFALCESAQVPLRTDSIRRYRAAAHSSLGEAAAKYLDEIGAKPRQAVFAIAGRVDAGEVNLTNLPWSVSAAAVAQQLNLDSVRLVNDFAAQSRCLPLLRGDDLEILGAPAAPTLDGSRDRCVAVVGPGTGLGVGALLLREGRAIVLETEGGHLSFAPGSDEEIAILEQLRRDYGRVSNERVICGSGLVNLYGAICAIAAAPKLATTPEQVMHSATQADDAQAVRAVELFGEILGAIAGDLVLAYGAWDGVFLAGGLLDPLLPTLRRGGFRARFDAKGRFTPTMLQIPTVAVRHPNPGLLGAAAIALDGRAAQG</sequence>
<dbReference type="InterPro" id="IPR050201">
    <property type="entry name" value="Bacterial_glucokinase"/>
</dbReference>
<comment type="subcellular location">
    <subcellularLocation>
        <location evidence="5">Cytoplasm</location>
    </subcellularLocation>
</comment>
<keyword evidence="8" id="KW-1185">Reference proteome</keyword>
<dbReference type="GO" id="GO:0006096">
    <property type="term" value="P:glycolytic process"/>
    <property type="evidence" value="ECO:0007669"/>
    <property type="project" value="UniProtKB-UniRule"/>
</dbReference>
<dbReference type="RefSeq" id="WP_133816799.1">
    <property type="nucleotide sequence ID" value="NZ_SNZH01000001.1"/>
</dbReference>
<dbReference type="InterPro" id="IPR043129">
    <property type="entry name" value="ATPase_NBD"/>
</dbReference>
<dbReference type="GO" id="GO:0005536">
    <property type="term" value="F:D-glucose binding"/>
    <property type="evidence" value="ECO:0007669"/>
    <property type="project" value="InterPro"/>
</dbReference>
<dbReference type="SUPFAM" id="SSF53067">
    <property type="entry name" value="Actin-like ATPase domain"/>
    <property type="match status" value="1"/>
</dbReference>
<dbReference type="EC" id="2.7.1.2" evidence="5"/>
<dbReference type="EMBL" id="SNZH01000001">
    <property type="protein sequence ID" value="TDR48682.1"/>
    <property type="molecule type" value="Genomic_DNA"/>
</dbReference>
<dbReference type="PANTHER" id="PTHR47690:SF1">
    <property type="entry name" value="GLUCOKINASE"/>
    <property type="match status" value="1"/>
</dbReference>
<keyword evidence="3 5" id="KW-0418">Kinase</keyword>
<keyword evidence="4 5" id="KW-0067">ATP-binding</keyword>
<feature type="binding site" evidence="5">
    <location>
        <begin position="10"/>
        <end position="15"/>
    </location>
    <ligand>
        <name>ATP</name>
        <dbReference type="ChEBI" id="CHEBI:30616"/>
    </ligand>
</feature>
<dbReference type="Gene3D" id="3.40.367.20">
    <property type="match status" value="1"/>
</dbReference>
<dbReference type="HAMAP" id="MF_00524">
    <property type="entry name" value="Glucokinase"/>
    <property type="match status" value="1"/>
</dbReference>
<protein>
    <recommendedName>
        <fullName evidence="5">Glucokinase</fullName>
        <ecNumber evidence="5">2.7.1.2</ecNumber>
    </recommendedName>
    <alternativeName>
        <fullName evidence="5">Glucose kinase</fullName>
    </alternativeName>
</protein>
<keyword evidence="1 5" id="KW-0808">Transferase</keyword>
<reference evidence="7 8" key="1">
    <citation type="submission" date="2019-03" db="EMBL/GenBank/DDBJ databases">
        <title>Genomic Encyclopedia of Type Strains, Phase IV (KMG-IV): sequencing the most valuable type-strain genomes for metagenomic binning, comparative biology and taxonomic classification.</title>
        <authorList>
            <person name="Goeker M."/>
        </authorList>
    </citation>
    <scope>NUCLEOTIDE SEQUENCE [LARGE SCALE GENOMIC DNA]</scope>
    <source>
        <strain evidence="7 8">DSM 21667</strain>
    </source>
</reference>
<dbReference type="NCBIfam" id="NF009073">
    <property type="entry name" value="PRK12408.1"/>
    <property type="match status" value="1"/>
</dbReference>
<accession>A0A4R6ZA38</accession>
<comment type="catalytic activity">
    <reaction evidence="5">
        <text>D-glucose + ATP = D-glucose 6-phosphate + ADP + H(+)</text>
        <dbReference type="Rhea" id="RHEA:17825"/>
        <dbReference type="ChEBI" id="CHEBI:4167"/>
        <dbReference type="ChEBI" id="CHEBI:15378"/>
        <dbReference type="ChEBI" id="CHEBI:30616"/>
        <dbReference type="ChEBI" id="CHEBI:61548"/>
        <dbReference type="ChEBI" id="CHEBI:456216"/>
        <dbReference type="EC" id="2.7.1.2"/>
    </reaction>
</comment>
<comment type="similarity">
    <text evidence="5 6">Belongs to the bacterial glucokinase family.</text>
</comment>
<dbReference type="GO" id="GO:0005524">
    <property type="term" value="F:ATP binding"/>
    <property type="evidence" value="ECO:0007669"/>
    <property type="project" value="UniProtKB-UniRule"/>
</dbReference>
<keyword evidence="5" id="KW-0324">Glycolysis</keyword>
<dbReference type="PANTHER" id="PTHR47690">
    <property type="entry name" value="GLUCOKINASE"/>
    <property type="match status" value="1"/>
</dbReference>
<evidence type="ECO:0000256" key="2">
    <source>
        <dbReference type="ARBA" id="ARBA00022741"/>
    </source>
</evidence>
<keyword evidence="5" id="KW-0963">Cytoplasm</keyword>
<evidence type="ECO:0000256" key="3">
    <source>
        <dbReference type="ARBA" id="ARBA00022777"/>
    </source>
</evidence>
<dbReference type="CDD" id="cd24008">
    <property type="entry name" value="ASKHA_NBD_GLK"/>
    <property type="match status" value="1"/>
</dbReference>
<gene>
    <name evidence="5" type="primary">glk</name>
    <name evidence="7" type="ORF">DFR29_101305</name>
</gene>
<dbReference type="InterPro" id="IPR003836">
    <property type="entry name" value="Glucokinase"/>
</dbReference>
<dbReference type="NCBIfam" id="TIGR00749">
    <property type="entry name" value="glk"/>
    <property type="match status" value="1"/>
</dbReference>
<comment type="caution">
    <text evidence="7">The sequence shown here is derived from an EMBL/GenBank/DDBJ whole genome shotgun (WGS) entry which is preliminary data.</text>
</comment>
<evidence type="ECO:0000256" key="4">
    <source>
        <dbReference type="ARBA" id="ARBA00022840"/>
    </source>
</evidence>
<dbReference type="Pfam" id="PF02685">
    <property type="entry name" value="Glucokinase"/>
    <property type="match status" value="1"/>
</dbReference>
<dbReference type="GO" id="GO:0004340">
    <property type="term" value="F:glucokinase activity"/>
    <property type="evidence" value="ECO:0007669"/>
    <property type="project" value="UniProtKB-UniRule"/>
</dbReference>
<evidence type="ECO:0000256" key="1">
    <source>
        <dbReference type="ARBA" id="ARBA00022679"/>
    </source>
</evidence>
<evidence type="ECO:0000313" key="7">
    <source>
        <dbReference type="EMBL" id="TDR48682.1"/>
    </source>
</evidence>
<dbReference type="Gene3D" id="3.30.420.40">
    <property type="match status" value="1"/>
</dbReference>